<feature type="region of interest" description="Disordered" evidence="6">
    <location>
        <begin position="424"/>
        <end position="460"/>
    </location>
</feature>
<reference evidence="7" key="1">
    <citation type="submission" date="2020-11" db="EMBL/GenBank/DDBJ databases">
        <title>Sequencing the genomes of 1000 actinobacteria strains.</title>
        <authorList>
            <person name="Klenk H.-P."/>
        </authorList>
    </citation>
    <scope>NUCLEOTIDE SEQUENCE</scope>
    <source>
        <strain evidence="7">DSM 43175</strain>
    </source>
</reference>
<dbReference type="Proteomes" id="UP000614047">
    <property type="component" value="Unassembled WGS sequence"/>
</dbReference>
<keyword evidence="4" id="KW-0238">DNA-binding</keyword>
<feature type="region of interest" description="Disordered" evidence="6">
    <location>
        <begin position="367"/>
        <end position="410"/>
    </location>
</feature>
<name>A0A931D847_9ACTN</name>
<dbReference type="InterPro" id="IPR036388">
    <property type="entry name" value="WH-like_DNA-bd_sf"/>
</dbReference>
<feature type="region of interest" description="Disordered" evidence="6">
    <location>
        <begin position="265"/>
        <end position="289"/>
    </location>
</feature>
<evidence type="ECO:0000313" key="8">
    <source>
        <dbReference type="Proteomes" id="UP000614047"/>
    </source>
</evidence>
<dbReference type="SUPFAM" id="SSF88946">
    <property type="entry name" value="Sigma2 domain of RNA polymerase sigma factors"/>
    <property type="match status" value="1"/>
</dbReference>
<evidence type="ECO:0000256" key="5">
    <source>
        <dbReference type="ARBA" id="ARBA00023163"/>
    </source>
</evidence>
<keyword evidence="3" id="KW-0731">Sigma factor</keyword>
<keyword evidence="2" id="KW-0805">Transcription regulation</keyword>
<dbReference type="AlphaFoldDB" id="A0A931D847"/>
<dbReference type="InterPro" id="IPR013324">
    <property type="entry name" value="RNA_pol_sigma_r3/r4-like"/>
</dbReference>
<feature type="region of interest" description="Disordered" evidence="6">
    <location>
        <begin position="481"/>
        <end position="502"/>
    </location>
</feature>
<evidence type="ECO:0000256" key="4">
    <source>
        <dbReference type="ARBA" id="ARBA00023125"/>
    </source>
</evidence>
<evidence type="ECO:0000313" key="7">
    <source>
        <dbReference type="EMBL" id="MBG6086189.1"/>
    </source>
</evidence>
<comment type="caution">
    <text evidence="7">The sequence shown here is derived from an EMBL/GenBank/DDBJ whole genome shotgun (WGS) entry which is preliminary data.</text>
</comment>
<dbReference type="Gene3D" id="1.10.10.10">
    <property type="entry name" value="Winged helix-like DNA-binding domain superfamily/Winged helix DNA-binding domain"/>
    <property type="match status" value="1"/>
</dbReference>
<dbReference type="GO" id="GO:0006352">
    <property type="term" value="P:DNA-templated transcription initiation"/>
    <property type="evidence" value="ECO:0007669"/>
    <property type="project" value="InterPro"/>
</dbReference>
<dbReference type="GO" id="GO:0003677">
    <property type="term" value="F:DNA binding"/>
    <property type="evidence" value="ECO:0007669"/>
    <property type="project" value="UniProtKB-KW"/>
</dbReference>
<accession>A0A931D847</accession>
<keyword evidence="5" id="KW-0804">Transcription</keyword>
<dbReference type="PRINTS" id="PR01217">
    <property type="entry name" value="PRICHEXTENSN"/>
</dbReference>
<comment type="similarity">
    <text evidence="1">Belongs to the sigma-70 factor family. ECF subfamily.</text>
</comment>
<evidence type="ECO:0000256" key="3">
    <source>
        <dbReference type="ARBA" id="ARBA00023082"/>
    </source>
</evidence>
<dbReference type="InterPro" id="IPR039425">
    <property type="entry name" value="RNA_pol_sigma-70-like"/>
</dbReference>
<protein>
    <submittedName>
        <fullName evidence="7">DNA-directed RNA polymerase specialized sigma24 family protein</fullName>
    </submittedName>
</protein>
<dbReference type="InterPro" id="IPR013325">
    <property type="entry name" value="RNA_pol_sigma_r2"/>
</dbReference>
<dbReference type="EMBL" id="JADOUA010000001">
    <property type="protein sequence ID" value="MBG6086189.1"/>
    <property type="molecule type" value="Genomic_DNA"/>
</dbReference>
<evidence type="ECO:0000256" key="6">
    <source>
        <dbReference type="SAM" id="MobiDB-lite"/>
    </source>
</evidence>
<gene>
    <name evidence="7" type="ORF">IW256_000302</name>
</gene>
<dbReference type="GO" id="GO:0016987">
    <property type="term" value="F:sigma factor activity"/>
    <property type="evidence" value="ECO:0007669"/>
    <property type="project" value="UniProtKB-KW"/>
</dbReference>
<keyword evidence="8" id="KW-1185">Reference proteome</keyword>
<dbReference type="PANTHER" id="PTHR43133:SF8">
    <property type="entry name" value="RNA POLYMERASE SIGMA FACTOR HI_1459-RELATED"/>
    <property type="match status" value="1"/>
</dbReference>
<feature type="compositionally biased region" description="Pro residues" evidence="6">
    <location>
        <begin position="545"/>
        <end position="600"/>
    </location>
</feature>
<sequence length="635" mass="64859">MDDRRLAEALRARDPGAPGAVYDAYADRLYAYCRFLLRERDSAQVALRDAFIVAEAHVGELRDPDRFGAWLYAVARLECGRRMPVPARSAEPSPGGPGREDADQRVMAWEAVQALDPFSRELLELRVRHGLVPPDIAEIFGLSLRKAQAALDRAHRALEVALTAELLAHHGPYGCVERAALLRERRGGLDPALRERLVRHAGECHVCGPLSPRTVSASKVFGLLPWVEPPEELRVRVMSGFLDPELVGYRLFVATRVADLSSAGFPVQPRASLPDPGADSAPGPGRRPVRTALKGVRRTAARVLRPLREEPGALTGARGMAMVGAGRPAAHGPEDTAPSPAMGRLGAGAVAAALVIGGGAAVVRALAPDEDRDGRTATGSSPDGAGPTAVPQPPPPGSGDGGGAGGSSVPVSATYPLGALASSAPPLALPSPPAGGHGAPGGGTGDGGGGGTVPRPGAGTLAVSPLFLDLADRSEGTIELRADGGPVNWSATAWGGVRPGAVSGRIEAGRTVRLAVRVSRTSRSQGEGGVSFQPGGLDVRVSWRPVPPPAPTPTPTPTDPAPTPPPGSPAPGPSDPRPAAPAEPPPASGPPPEPEAPPASQPATGTTEVAPAQPGPADGSGPGPDPVPVPENLDR</sequence>
<evidence type="ECO:0000256" key="2">
    <source>
        <dbReference type="ARBA" id="ARBA00023015"/>
    </source>
</evidence>
<dbReference type="Gene3D" id="1.10.1740.10">
    <property type="match status" value="1"/>
</dbReference>
<feature type="compositionally biased region" description="Gly residues" evidence="6">
    <location>
        <begin position="435"/>
        <end position="452"/>
    </location>
</feature>
<proteinExistence type="inferred from homology"/>
<dbReference type="SUPFAM" id="SSF88659">
    <property type="entry name" value="Sigma3 and sigma4 domains of RNA polymerase sigma factors"/>
    <property type="match status" value="1"/>
</dbReference>
<feature type="compositionally biased region" description="Low complexity" evidence="6">
    <location>
        <begin position="274"/>
        <end position="286"/>
    </location>
</feature>
<organism evidence="7 8">
    <name type="scientific">Actinomadura viridis</name>
    <dbReference type="NCBI Taxonomy" id="58110"/>
    <lineage>
        <taxon>Bacteria</taxon>
        <taxon>Bacillati</taxon>
        <taxon>Actinomycetota</taxon>
        <taxon>Actinomycetes</taxon>
        <taxon>Streptosporangiales</taxon>
        <taxon>Thermomonosporaceae</taxon>
        <taxon>Actinomadura</taxon>
    </lineage>
</organism>
<keyword evidence="7" id="KW-0240">DNA-directed RNA polymerase</keyword>
<dbReference type="PANTHER" id="PTHR43133">
    <property type="entry name" value="RNA POLYMERASE ECF-TYPE SIGMA FACTO"/>
    <property type="match status" value="1"/>
</dbReference>
<dbReference type="RefSeq" id="WP_197009233.1">
    <property type="nucleotide sequence ID" value="NZ_BAABES010000017.1"/>
</dbReference>
<evidence type="ECO:0000256" key="1">
    <source>
        <dbReference type="ARBA" id="ARBA00010641"/>
    </source>
</evidence>
<dbReference type="GO" id="GO:0000428">
    <property type="term" value="C:DNA-directed RNA polymerase complex"/>
    <property type="evidence" value="ECO:0007669"/>
    <property type="project" value="UniProtKB-KW"/>
</dbReference>
<feature type="region of interest" description="Disordered" evidence="6">
    <location>
        <begin position="518"/>
        <end position="635"/>
    </location>
</feature>